<proteinExistence type="predicted"/>
<sequence length="234" mass="24588">MAVLTGLSVAPATAQEESSPDVTLATASIDIDAGESSVVTAQYTFDVESTGNGESSLSAVEGTMWLFPDHRIGDVSATVNGNEVSPDVTRHDRYMDLAVPVESVSDGDRVTVALEYTVQGIANKLKAPIWVPSFETAGTDRNIDMTVMLPEGTQVHGASFPKVNAQSNGGSTLQFDLVHVPGFVSVTYGDGAGSFFTIDTIATIVGLTLIGGFLGLWLAYTRGLIGNRRETNVA</sequence>
<name>A0AAV3UHE8_9EURY</name>
<dbReference type="AlphaFoldDB" id="A0AAV3UHE8"/>
<keyword evidence="1" id="KW-1133">Transmembrane helix</keyword>
<evidence type="ECO:0000256" key="1">
    <source>
        <dbReference type="SAM" id="Phobius"/>
    </source>
</evidence>
<gene>
    <name evidence="2" type="ORF">GCM10025751_22530</name>
</gene>
<dbReference type="GeneID" id="68616624"/>
<reference evidence="2 3" key="1">
    <citation type="journal article" date="2019" name="Int. J. Syst. Evol. Microbiol.">
        <title>The Global Catalogue of Microorganisms (GCM) 10K type strain sequencing project: providing services to taxonomists for standard genome sequencing and annotation.</title>
        <authorList>
            <consortium name="The Broad Institute Genomics Platform"/>
            <consortium name="The Broad Institute Genome Sequencing Center for Infectious Disease"/>
            <person name="Wu L."/>
            <person name="Ma J."/>
        </authorList>
    </citation>
    <scope>NUCLEOTIDE SEQUENCE [LARGE SCALE GENOMIC DNA]</scope>
    <source>
        <strain evidence="2 3">JCM 17504</strain>
    </source>
</reference>
<keyword evidence="1" id="KW-0472">Membrane</keyword>
<comment type="caution">
    <text evidence="2">The sequence shown here is derived from an EMBL/GenBank/DDBJ whole genome shotgun (WGS) entry which is preliminary data.</text>
</comment>
<keyword evidence="1" id="KW-0812">Transmembrane</keyword>
<protein>
    <submittedName>
        <fullName evidence="2">Uncharacterized protein</fullName>
    </submittedName>
</protein>
<evidence type="ECO:0000313" key="2">
    <source>
        <dbReference type="EMBL" id="GAA5049580.1"/>
    </source>
</evidence>
<organism evidence="2 3">
    <name type="scientific">Haladaptatus pallidirubidus</name>
    <dbReference type="NCBI Taxonomy" id="1008152"/>
    <lineage>
        <taxon>Archaea</taxon>
        <taxon>Methanobacteriati</taxon>
        <taxon>Methanobacteriota</taxon>
        <taxon>Stenosarchaea group</taxon>
        <taxon>Halobacteria</taxon>
        <taxon>Halobacteriales</taxon>
        <taxon>Haladaptataceae</taxon>
        <taxon>Haladaptatus</taxon>
    </lineage>
</organism>
<dbReference type="Proteomes" id="UP001501729">
    <property type="component" value="Unassembled WGS sequence"/>
</dbReference>
<evidence type="ECO:0000313" key="3">
    <source>
        <dbReference type="Proteomes" id="UP001501729"/>
    </source>
</evidence>
<dbReference type="RefSeq" id="WP_227778329.1">
    <property type="nucleotide sequence ID" value="NZ_BAABKX010000006.1"/>
</dbReference>
<dbReference type="EMBL" id="BAABKX010000006">
    <property type="protein sequence ID" value="GAA5049580.1"/>
    <property type="molecule type" value="Genomic_DNA"/>
</dbReference>
<feature type="transmembrane region" description="Helical" evidence="1">
    <location>
        <begin position="201"/>
        <end position="220"/>
    </location>
</feature>
<keyword evidence="3" id="KW-1185">Reference proteome</keyword>
<accession>A0AAV3UHE8</accession>